<name>A0A438BWS9_VITVI</name>
<comment type="caution">
    <text evidence="2">The sequence shown here is derived from an EMBL/GenBank/DDBJ whole genome shotgun (WGS) entry which is preliminary data.</text>
</comment>
<evidence type="ECO:0000256" key="1">
    <source>
        <dbReference type="SAM" id="MobiDB-lite"/>
    </source>
</evidence>
<proteinExistence type="predicted"/>
<gene>
    <name evidence="2" type="ORF">CK203_094699</name>
</gene>
<protein>
    <submittedName>
        <fullName evidence="2">Uncharacterized protein</fullName>
    </submittedName>
</protein>
<evidence type="ECO:0000313" key="2">
    <source>
        <dbReference type="EMBL" id="RVW15465.1"/>
    </source>
</evidence>
<evidence type="ECO:0000313" key="3">
    <source>
        <dbReference type="Proteomes" id="UP000288805"/>
    </source>
</evidence>
<feature type="compositionally biased region" description="Basic residues" evidence="1">
    <location>
        <begin position="289"/>
        <end position="305"/>
    </location>
</feature>
<dbReference type="Proteomes" id="UP000288805">
    <property type="component" value="Unassembled WGS sequence"/>
</dbReference>
<dbReference type="EMBL" id="QGNW01002600">
    <property type="protein sequence ID" value="RVW15465.1"/>
    <property type="molecule type" value="Genomic_DNA"/>
</dbReference>
<accession>A0A438BWS9</accession>
<feature type="region of interest" description="Disordered" evidence="1">
    <location>
        <begin position="277"/>
        <end position="311"/>
    </location>
</feature>
<dbReference type="AlphaFoldDB" id="A0A438BWS9"/>
<organism evidence="2 3">
    <name type="scientific">Vitis vinifera</name>
    <name type="common">Grape</name>
    <dbReference type="NCBI Taxonomy" id="29760"/>
    <lineage>
        <taxon>Eukaryota</taxon>
        <taxon>Viridiplantae</taxon>
        <taxon>Streptophyta</taxon>
        <taxon>Embryophyta</taxon>
        <taxon>Tracheophyta</taxon>
        <taxon>Spermatophyta</taxon>
        <taxon>Magnoliopsida</taxon>
        <taxon>eudicotyledons</taxon>
        <taxon>Gunneridae</taxon>
        <taxon>Pentapetalae</taxon>
        <taxon>rosids</taxon>
        <taxon>Vitales</taxon>
        <taxon>Vitaceae</taxon>
        <taxon>Viteae</taxon>
        <taxon>Vitis</taxon>
    </lineage>
</organism>
<sequence length="396" mass="44021">MSANKEATSSSSSGDAHAEKFLDKLNVREFRERFCIPNGVLVELVDGEVMTTEKSEDNVFLFTKEQFNAGLRFPLPSLFKEFLHFTQIPPAYIHPNMVRKLMGCSILSMLFNLDLSLLELPDSTKEGAKGHVLVRGAWVGLLEHLERPFSPNRSLVLPSKAACGVCPAFVLLFFLLGLLDDLISLVADNAGPDKRGRGVEWVDKASFARLNKLFEITIAERHHEALLIVRNLLAVFREPQAYVINILSRKLPKKVVPGKHYVLKDLPFYKEVRKADAQKRQARLDDRKGRRKEKTLRKAPGKKRSALSLPTGAPLKKKKKLVLNNGKKIKLPTPPKKVVMSPPTFVKKITIREPELPALPSISSGSGRLAGLNHSGPSVPAVERLALLAEKAISVN</sequence>
<reference evidence="2 3" key="1">
    <citation type="journal article" date="2018" name="PLoS Genet.">
        <title>Population sequencing reveals clonal diversity and ancestral inbreeding in the grapevine cultivar Chardonnay.</title>
        <authorList>
            <person name="Roach M.J."/>
            <person name="Johnson D.L."/>
            <person name="Bohlmann J."/>
            <person name="van Vuuren H.J."/>
            <person name="Jones S.J."/>
            <person name="Pretorius I.S."/>
            <person name="Schmidt S.A."/>
            <person name="Borneman A.R."/>
        </authorList>
    </citation>
    <scope>NUCLEOTIDE SEQUENCE [LARGE SCALE GENOMIC DNA]</scope>
    <source>
        <strain evidence="3">cv. Chardonnay</strain>
        <tissue evidence="2">Leaf</tissue>
    </source>
</reference>
<feature type="compositionally biased region" description="Basic and acidic residues" evidence="1">
    <location>
        <begin position="277"/>
        <end position="288"/>
    </location>
</feature>